<gene>
    <name evidence="2" type="ORF">CDAR_33081</name>
</gene>
<comment type="caution">
    <text evidence="2">The sequence shown here is derived from an EMBL/GenBank/DDBJ whole genome shotgun (WGS) entry which is preliminary data.</text>
</comment>
<keyword evidence="1" id="KW-1133">Transmembrane helix</keyword>
<dbReference type="Proteomes" id="UP001054837">
    <property type="component" value="Unassembled WGS sequence"/>
</dbReference>
<evidence type="ECO:0000256" key="1">
    <source>
        <dbReference type="SAM" id="Phobius"/>
    </source>
</evidence>
<dbReference type="EMBL" id="BPLQ01008042">
    <property type="protein sequence ID" value="GIY34237.1"/>
    <property type="molecule type" value="Genomic_DNA"/>
</dbReference>
<keyword evidence="1" id="KW-0812">Transmembrane</keyword>
<proteinExistence type="predicted"/>
<dbReference type="AlphaFoldDB" id="A0AAV4SL50"/>
<evidence type="ECO:0000313" key="2">
    <source>
        <dbReference type="EMBL" id="GIY34237.1"/>
    </source>
</evidence>
<evidence type="ECO:0000313" key="3">
    <source>
        <dbReference type="Proteomes" id="UP001054837"/>
    </source>
</evidence>
<feature type="transmembrane region" description="Helical" evidence="1">
    <location>
        <begin position="34"/>
        <end position="52"/>
    </location>
</feature>
<keyword evidence="1" id="KW-0472">Membrane</keyword>
<reference evidence="2 3" key="1">
    <citation type="submission" date="2021-06" db="EMBL/GenBank/DDBJ databases">
        <title>Caerostris darwini draft genome.</title>
        <authorList>
            <person name="Kono N."/>
            <person name="Arakawa K."/>
        </authorList>
    </citation>
    <scope>NUCLEOTIDE SEQUENCE [LARGE SCALE GENOMIC DNA]</scope>
</reference>
<organism evidence="2 3">
    <name type="scientific">Caerostris darwini</name>
    <dbReference type="NCBI Taxonomy" id="1538125"/>
    <lineage>
        <taxon>Eukaryota</taxon>
        <taxon>Metazoa</taxon>
        <taxon>Ecdysozoa</taxon>
        <taxon>Arthropoda</taxon>
        <taxon>Chelicerata</taxon>
        <taxon>Arachnida</taxon>
        <taxon>Araneae</taxon>
        <taxon>Araneomorphae</taxon>
        <taxon>Entelegynae</taxon>
        <taxon>Araneoidea</taxon>
        <taxon>Araneidae</taxon>
        <taxon>Caerostris</taxon>
    </lineage>
</organism>
<accession>A0AAV4SL50</accession>
<sequence length="87" mass="10173">MNVLEALRTRIFLEFARLLITLLLLDRGLQKMKLTVLTIVFGAVFFQTFVALSESNPCNDYVDGILRDLKEDKEYFQDPLCYSRKNH</sequence>
<name>A0AAV4SL50_9ARAC</name>
<protein>
    <submittedName>
        <fullName evidence="2">Uncharacterized protein</fullName>
    </submittedName>
</protein>
<keyword evidence="3" id="KW-1185">Reference proteome</keyword>